<sequence length="388" mass="40108">MALCGLAQALPQGGMPSGSPTDAGCTFHGDHWDCATPCATVTRTRLAIDATVTDWPSWLTSMNSAYSTSGVPWSGSTVFIHTSLYTYPGGNFTGFGVYDSHALTRAGYDIISELHTTTSCPPTVTPGPSPTESYGCEPHGDHWHCEGPRTSESPHTSGSTPAPEVPHTTSSGNNCEAHDDHWHCPPGVPEPTYPPGPPTTSSTSPAVGPTSPPGDQECEIHNNHWHCPPDVPEPSHFTTPSASEGTTSTESDGHCEAHGDHWHCPPGVAEPTQSPPSFPSSHISALTAPSPTLPTSAPVPTSTDDPVEGVCEPHGDHWHCPSGVPDPISPPSSLPGASTDASSDVVLPSGTPGGSTAPTPIVVEGSASRSALLSTSIFCFMAVALFLV</sequence>
<feature type="compositionally biased region" description="Polar residues" evidence="1">
    <location>
        <begin position="150"/>
        <end position="160"/>
    </location>
</feature>
<proteinExistence type="predicted"/>
<gene>
    <name evidence="2" type="ORF">S7711_06235</name>
</gene>
<dbReference type="HOGENOM" id="CLU_712079_0_0_1"/>
<dbReference type="AlphaFoldDB" id="A0A084AWC9"/>
<keyword evidence="3" id="KW-1185">Reference proteome</keyword>
<evidence type="ECO:0000313" key="2">
    <source>
        <dbReference type="EMBL" id="KEY69608.1"/>
    </source>
</evidence>
<feature type="compositionally biased region" description="Low complexity" evidence="1">
    <location>
        <begin position="284"/>
        <end position="303"/>
    </location>
</feature>
<reference evidence="2 3" key="1">
    <citation type="journal article" date="2014" name="BMC Genomics">
        <title>Comparative genome sequencing reveals chemotype-specific gene clusters in the toxigenic black mold Stachybotrys.</title>
        <authorList>
            <person name="Semeiks J."/>
            <person name="Borek D."/>
            <person name="Otwinowski Z."/>
            <person name="Grishin N.V."/>
        </authorList>
    </citation>
    <scope>NUCLEOTIDE SEQUENCE [LARGE SCALE GENOMIC DNA]</scope>
    <source>
        <strain evidence="3">CBS 109288 / IBT 7711</strain>
    </source>
</reference>
<feature type="compositionally biased region" description="Basic and acidic residues" evidence="1">
    <location>
        <begin position="251"/>
        <end position="263"/>
    </location>
</feature>
<feature type="compositionally biased region" description="Polar residues" evidence="1">
    <location>
        <begin position="236"/>
        <end position="250"/>
    </location>
</feature>
<dbReference type="OrthoDB" id="5362269at2759"/>
<feature type="compositionally biased region" description="Pro residues" evidence="1">
    <location>
        <begin position="186"/>
        <end position="198"/>
    </location>
</feature>
<accession>A0A084AWC9</accession>
<evidence type="ECO:0000313" key="3">
    <source>
        <dbReference type="Proteomes" id="UP000028045"/>
    </source>
</evidence>
<evidence type="ECO:0000256" key="1">
    <source>
        <dbReference type="SAM" id="MobiDB-lite"/>
    </source>
</evidence>
<feature type="compositionally biased region" description="Low complexity" evidence="1">
    <location>
        <begin position="199"/>
        <end position="209"/>
    </location>
</feature>
<dbReference type="EMBL" id="KL648521">
    <property type="protein sequence ID" value="KEY69608.1"/>
    <property type="molecule type" value="Genomic_DNA"/>
</dbReference>
<organism evidence="2 3">
    <name type="scientific">Stachybotrys chartarum (strain CBS 109288 / IBT 7711)</name>
    <name type="common">Toxic black mold</name>
    <name type="synonym">Stilbospora chartarum</name>
    <dbReference type="NCBI Taxonomy" id="1280523"/>
    <lineage>
        <taxon>Eukaryota</taxon>
        <taxon>Fungi</taxon>
        <taxon>Dikarya</taxon>
        <taxon>Ascomycota</taxon>
        <taxon>Pezizomycotina</taxon>
        <taxon>Sordariomycetes</taxon>
        <taxon>Hypocreomycetidae</taxon>
        <taxon>Hypocreales</taxon>
        <taxon>Stachybotryaceae</taxon>
        <taxon>Stachybotrys</taxon>
    </lineage>
</organism>
<dbReference type="Proteomes" id="UP000028045">
    <property type="component" value="Unassembled WGS sequence"/>
</dbReference>
<name>A0A084AWC9_STACB</name>
<feature type="region of interest" description="Disordered" evidence="1">
    <location>
        <begin position="118"/>
        <end position="358"/>
    </location>
</feature>
<protein>
    <submittedName>
        <fullName evidence="2">Uncharacterized protein</fullName>
    </submittedName>
</protein>
<feature type="compositionally biased region" description="Basic and acidic residues" evidence="1">
    <location>
        <begin position="138"/>
        <end position="149"/>
    </location>
</feature>